<proteinExistence type="predicted"/>
<accession>A0A8S2SY09</accession>
<comment type="caution">
    <text evidence="1">The sequence shown here is derived from an EMBL/GenBank/DDBJ whole genome shotgun (WGS) entry which is preliminary data.</text>
</comment>
<dbReference type="InterPro" id="IPR029044">
    <property type="entry name" value="Nucleotide-diphossugar_trans"/>
</dbReference>
<feature type="non-terminal residue" evidence="1">
    <location>
        <position position="1"/>
    </location>
</feature>
<dbReference type="Proteomes" id="UP000681720">
    <property type="component" value="Unassembled WGS sequence"/>
</dbReference>
<dbReference type="AlphaFoldDB" id="A0A8S2SY09"/>
<dbReference type="EMBL" id="CAJOBJ010027003">
    <property type="protein sequence ID" value="CAF4249983.1"/>
    <property type="molecule type" value="Genomic_DNA"/>
</dbReference>
<gene>
    <name evidence="1" type="ORF">GIL414_LOCUS23647</name>
</gene>
<sequence>STKYFKEIIVWNNNPEINLTLNEISTNSQSNGLIRIINSKANVNDEAKYQACAEAKTLVCFYADDDWNTSHYLRTLIASFRSDPNVLHSATNLVTYYNNMLWTFMDSRIDLHAG</sequence>
<protein>
    <submittedName>
        <fullName evidence="1">Uncharacterized protein</fullName>
    </submittedName>
</protein>
<evidence type="ECO:0000313" key="1">
    <source>
        <dbReference type="EMBL" id="CAF4249983.1"/>
    </source>
</evidence>
<feature type="non-terminal residue" evidence="1">
    <location>
        <position position="114"/>
    </location>
</feature>
<name>A0A8S2SY09_9BILA</name>
<dbReference type="SUPFAM" id="SSF53448">
    <property type="entry name" value="Nucleotide-diphospho-sugar transferases"/>
    <property type="match status" value="1"/>
</dbReference>
<organism evidence="1 2">
    <name type="scientific">Rotaria magnacalcarata</name>
    <dbReference type="NCBI Taxonomy" id="392030"/>
    <lineage>
        <taxon>Eukaryota</taxon>
        <taxon>Metazoa</taxon>
        <taxon>Spiralia</taxon>
        <taxon>Gnathifera</taxon>
        <taxon>Rotifera</taxon>
        <taxon>Eurotatoria</taxon>
        <taxon>Bdelloidea</taxon>
        <taxon>Philodinida</taxon>
        <taxon>Philodinidae</taxon>
        <taxon>Rotaria</taxon>
    </lineage>
</organism>
<evidence type="ECO:0000313" key="2">
    <source>
        <dbReference type="Proteomes" id="UP000681720"/>
    </source>
</evidence>
<reference evidence="1" key="1">
    <citation type="submission" date="2021-02" db="EMBL/GenBank/DDBJ databases">
        <authorList>
            <person name="Nowell W R."/>
        </authorList>
    </citation>
    <scope>NUCLEOTIDE SEQUENCE</scope>
</reference>